<dbReference type="Proteomes" id="UP000887104">
    <property type="component" value="Unassembled WGS sequence"/>
</dbReference>
<name>A0ABQ4PMB0_9GAMM</name>
<protein>
    <submittedName>
        <fullName evidence="3">Protein-tyrosine-phosphatase</fullName>
    </submittedName>
</protein>
<dbReference type="PROSITE" id="PS00383">
    <property type="entry name" value="TYR_PHOSPHATASE_1"/>
    <property type="match status" value="1"/>
</dbReference>
<dbReference type="PROSITE" id="PS50056">
    <property type="entry name" value="TYR_PHOSPHATASE_2"/>
    <property type="match status" value="1"/>
</dbReference>
<dbReference type="InterPro" id="IPR000387">
    <property type="entry name" value="Tyr_Pase_dom"/>
</dbReference>
<sequence length="165" mass="17423">MSHPYDLFPLDNGATLIFTPCPGTKDASLTDSVASLKQAGAVAVISTVTPEEMIKLNVPKLGDEIQAQGISWFALPIEDDCAPAADFDAAFANAKQQILALIADKNTLAIHCRGGSGRTGLVAAILMLEQGAAWADVKSQIQALRPKALVVPAHIEYLAKHYAIS</sequence>
<reference evidence="3" key="1">
    <citation type="submission" date="2021-05" db="EMBL/GenBank/DDBJ databases">
        <title>Molecular characterization for Shewanella algae harboring chromosomal blaOXA-55-like strains isolated from clinical and environment sample.</title>
        <authorList>
            <person name="Ohama Y."/>
            <person name="Aoki K."/>
            <person name="Harada S."/>
            <person name="Moriya K."/>
            <person name="Ishii Y."/>
            <person name="Tateda K."/>
        </authorList>
    </citation>
    <scope>NUCLEOTIDE SEQUENCE</scope>
    <source>
        <strain evidence="3">JCM 11563</strain>
    </source>
</reference>
<evidence type="ECO:0000256" key="1">
    <source>
        <dbReference type="ARBA" id="ARBA00022801"/>
    </source>
</evidence>
<dbReference type="SUPFAM" id="SSF52799">
    <property type="entry name" value="(Phosphotyrosine protein) phosphatases II"/>
    <property type="match status" value="1"/>
</dbReference>
<evidence type="ECO:0000313" key="4">
    <source>
        <dbReference type="Proteomes" id="UP000887104"/>
    </source>
</evidence>
<feature type="domain" description="Tyrosine specific protein phosphatases" evidence="2">
    <location>
        <begin position="89"/>
        <end position="156"/>
    </location>
</feature>
<dbReference type="Pfam" id="PF22784">
    <property type="entry name" value="PTP-SAK"/>
    <property type="match status" value="1"/>
</dbReference>
<dbReference type="EMBL" id="BPEY01000068">
    <property type="protein sequence ID" value="GIU49355.1"/>
    <property type="molecule type" value="Genomic_DNA"/>
</dbReference>
<keyword evidence="4" id="KW-1185">Reference proteome</keyword>
<proteinExistence type="predicted"/>
<dbReference type="InterPro" id="IPR029021">
    <property type="entry name" value="Prot-tyrosine_phosphatase-like"/>
</dbReference>
<evidence type="ECO:0000259" key="2">
    <source>
        <dbReference type="PROSITE" id="PS50056"/>
    </source>
</evidence>
<organism evidence="3 4">
    <name type="scientific">Shewanella sairae</name>
    <dbReference type="NCBI Taxonomy" id="190310"/>
    <lineage>
        <taxon>Bacteria</taxon>
        <taxon>Pseudomonadati</taxon>
        <taxon>Pseudomonadota</taxon>
        <taxon>Gammaproteobacteria</taxon>
        <taxon>Alteromonadales</taxon>
        <taxon>Shewanellaceae</taxon>
        <taxon>Shewanella</taxon>
    </lineage>
</organism>
<keyword evidence="1" id="KW-0378">Hydrolase</keyword>
<evidence type="ECO:0000313" key="3">
    <source>
        <dbReference type="EMBL" id="GIU49355.1"/>
    </source>
</evidence>
<accession>A0ABQ4PMB0</accession>
<dbReference type="InterPro" id="IPR016130">
    <property type="entry name" value="Tyr_Pase_AS"/>
</dbReference>
<dbReference type="InterPro" id="IPR057023">
    <property type="entry name" value="PTP-SAK"/>
</dbReference>
<dbReference type="RefSeq" id="WP_220782240.1">
    <property type="nucleotide sequence ID" value="NZ_BPEY01000068.1"/>
</dbReference>
<comment type="caution">
    <text evidence="3">The sequence shown here is derived from an EMBL/GenBank/DDBJ whole genome shotgun (WGS) entry which is preliminary data.</text>
</comment>
<gene>
    <name evidence="3" type="ORF">TUM4438_32780</name>
</gene>
<dbReference type="Gene3D" id="3.90.190.10">
    <property type="entry name" value="Protein tyrosine phosphatase superfamily"/>
    <property type="match status" value="1"/>
</dbReference>